<dbReference type="Pfam" id="PF13419">
    <property type="entry name" value="HAD_2"/>
    <property type="match status" value="1"/>
</dbReference>
<dbReference type="SFLD" id="SFLDG01129">
    <property type="entry name" value="C1.5:_HAD__Beta-PGM__Phosphata"/>
    <property type="match status" value="1"/>
</dbReference>
<dbReference type="NCBIfam" id="TIGR01509">
    <property type="entry name" value="HAD-SF-IA-v3"/>
    <property type="match status" value="1"/>
</dbReference>
<accession>A0A2S8SW21</accession>
<reference evidence="1 2" key="1">
    <citation type="journal article" date="2018" name="Syst. Appl. Microbiol.">
        <title>Abditibacterium utsteinense sp. nov., the first cultivated member of candidate phylum FBP, isolated from ice-free Antarctic soil samples.</title>
        <authorList>
            <person name="Tahon G."/>
            <person name="Tytgat B."/>
            <person name="Lebbe L."/>
            <person name="Carlier A."/>
            <person name="Willems A."/>
        </authorList>
    </citation>
    <scope>NUCLEOTIDE SEQUENCE [LARGE SCALE GENOMIC DNA]</scope>
    <source>
        <strain evidence="1 2">LMG 29911</strain>
    </source>
</reference>
<dbReference type="InterPro" id="IPR036412">
    <property type="entry name" value="HAD-like_sf"/>
</dbReference>
<dbReference type="CDD" id="cd07505">
    <property type="entry name" value="HAD_BPGM-like"/>
    <property type="match status" value="1"/>
</dbReference>
<dbReference type="Proteomes" id="UP000237684">
    <property type="component" value="Unassembled WGS sequence"/>
</dbReference>
<name>A0A2S8SW21_9BACT</name>
<dbReference type="PANTHER" id="PTHR18901:SF38">
    <property type="entry name" value="PSEUDOURIDINE-5'-PHOSPHATASE"/>
    <property type="match status" value="1"/>
</dbReference>
<organism evidence="1 2">
    <name type="scientific">Abditibacterium utsteinense</name>
    <dbReference type="NCBI Taxonomy" id="1960156"/>
    <lineage>
        <taxon>Bacteria</taxon>
        <taxon>Pseudomonadati</taxon>
        <taxon>Abditibacteriota</taxon>
        <taxon>Abditibacteriia</taxon>
        <taxon>Abditibacteriales</taxon>
        <taxon>Abditibacteriaceae</taxon>
        <taxon>Abditibacterium</taxon>
    </lineage>
</organism>
<sequence length="225" mass="24721">MIQAILFDCDGVIADSEAHWNQIDRAHLAHFGVPDYDGRYKEHVIGKSFTIAANFYKDTFGLSPSIEELIEQRTGVAARFYAEEVPIFPGVSEVLVKLKSMNLKLALATSSVSRLITPFLKRHDIEKYFDVIVTGEMVKNGKPHPDIYRLAAQKCGVATKNALVVEDALAGLEAGRGAGATTVAIPDARWMDPALFQGQADYIVAELREVLPLVRSLLPDALPKN</sequence>
<dbReference type="PRINTS" id="PR00413">
    <property type="entry name" value="HADHALOGNASE"/>
</dbReference>
<dbReference type="InterPro" id="IPR006439">
    <property type="entry name" value="HAD-SF_hydro_IA"/>
</dbReference>
<dbReference type="RefSeq" id="WP_105482309.1">
    <property type="nucleotide sequence ID" value="NZ_NIGF01000002.1"/>
</dbReference>
<evidence type="ECO:0000313" key="1">
    <source>
        <dbReference type="EMBL" id="PQV64996.1"/>
    </source>
</evidence>
<dbReference type="InterPro" id="IPR041492">
    <property type="entry name" value="HAD_2"/>
</dbReference>
<dbReference type="SUPFAM" id="SSF56784">
    <property type="entry name" value="HAD-like"/>
    <property type="match status" value="1"/>
</dbReference>
<evidence type="ECO:0000313" key="2">
    <source>
        <dbReference type="Proteomes" id="UP000237684"/>
    </source>
</evidence>
<dbReference type="AlphaFoldDB" id="A0A2S8SW21"/>
<dbReference type="InParanoid" id="A0A2S8SW21"/>
<dbReference type="Gene3D" id="3.40.50.1000">
    <property type="entry name" value="HAD superfamily/HAD-like"/>
    <property type="match status" value="1"/>
</dbReference>
<comment type="caution">
    <text evidence="1">The sequence shown here is derived from an EMBL/GenBank/DDBJ whole genome shotgun (WGS) entry which is preliminary data.</text>
</comment>
<dbReference type="Gene3D" id="1.10.150.240">
    <property type="entry name" value="Putative phosphatase, domain 2"/>
    <property type="match status" value="1"/>
</dbReference>
<dbReference type="InterPro" id="IPR023198">
    <property type="entry name" value="PGP-like_dom2"/>
</dbReference>
<dbReference type="FunCoup" id="A0A2S8SW21">
    <property type="interactions" value="414"/>
</dbReference>
<dbReference type="InterPro" id="IPR023214">
    <property type="entry name" value="HAD_sf"/>
</dbReference>
<gene>
    <name evidence="1" type="ORF">B1R32_1023</name>
</gene>
<dbReference type="SFLD" id="SFLDS00003">
    <property type="entry name" value="Haloacid_Dehalogenase"/>
    <property type="match status" value="1"/>
</dbReference>
<proteinExistence type="predicted"/>
<protein>
    <submittedName>
        <fullName evidence="1">Pseudouridine-5'-monophosphatase/sugar-phosphatase</fullName>
    </submittedName>
</protein>
<keyword evidence="2" id="KW-1185">Reference proteome</keyword>
<dbReference type="EMBL" id="NIGF01000002">
    <property type="protein sequence ID" value="PQV64996.1"/>
    <property type="molecule type" value="Genomic_DNA"/>
</dbReference>
<dbReference type="PANTHER" id="PTHR18901">
    <property type="entry name" value="2-DEOXYGLUCOSE-6-PHOSPHATE PHOSPHATASE 2"/>
    <property type="match status" value="1"/>
</dbReference>
<dbReference type="OrthoDB" id="9798081at2"/>
<dbReference type="NCBIfam" id="TIGR01549">
    <property type="entry name" value="HAD-SF-IA-v1"/>
    <property type="match status" value="1"/>
</dbReference>
<dbReference type="SFLD" id="SFLDG01135">
    <property type="entry name" value="C1.5.6:_HAD__Beta-PGM__Phospha"/>
    <property type="match status" value="1"/>
</dbReference>